<keyword evidence="2" id="KW-1185">Reference proteome</keyword>
<gene>
    <name evidence="1" type="ORF">H1P_540002</name>
</gene>
<name>A0A563W060_9CYAN</name>
<evidence type="ECO:0000313" key="2">
    <source>
        <dbReference type="Proteomes" id="UP000320055"/>
    </source>
</evidence>
<accession>A0A563W060</accession>
<dbReference type="Proteomes" id="UP000320055">
    <property type="component" value="Unassembled WGS sequence"/>
</dbReference>
<dbReference type="AlphaFoldDB" id="A0A563W060"/>
<organism evidence="1 2">
    <name type="scientific">Hyella patelloides LEGE 07179</name>
    <dbReference type="NCBI Taxonomy" id="945734"/>
    <lineage>
        <taxon>Bacteria</taxon>
        <taxon>Bacillati</taxon>
        <taxon>Cyanobacteriota</taxon>
        <taxon>Cyanophyceae</taxon>
        <taxon>Pleurocapsales</taxon>
        <taxon>Hyellaceae</taxon>
        <taxon>Hyella</taxon>
    </lineage>
</organism>
<dbReference type="RefSeq" id="WP_144866738.1">
    <property type="nucleotide sequence ID" value="NZ_LR213814.1"/>
</dbReference>
<protein>
    <submittedName>
        <fullName evidence="1">Uncharacterized protein</fullName>
    </submittedName>
</protein>
<evidence type="ECO:0000313" key="1">
    <source>
        <dbReference type="EMBL" id="VEP17069.1"/>
    </source>
</evidence>
<dbReference type="EMBL" id="CAACVJ010000490">
    <property type="protein sequence ID" value="VEP17069.1"/>
    <property type="molecule type" value="Genomic_DNA"/>
</dbReference>
<dbReference type="OrthoDB" id="510677at2"/>
<sequence>MELGEIEQEIFDKYKRALRLIGVRFNEPDLIEAIEYCNYELESKFQAFISWYLFLCSKGDKIHNPDKVLLQAFWQEWKPRYWEDKYLLKVEALSRYGLLQEKLSRIEFVEQVYIEMYDSDYVRCFYQNRMVWQLDIEYGLRLTDEELIARFKEKAL</sequence>
<reference evidence="1 2" key="1">
    <citation type="submission" date="2019-01" db="EMBL/GenBank/DDBJ databases">
        <authorList>
            <person name="Brito A."/>
        </authorList>
    </citation>
    <scope>NUCLEOTIDE SEQUENCE [LARGE SCALE GENOMIC DNA]</scope>
    <source>
        <strain evidence="1">1</strain>
    </source>
</reference>
<proteinExistence type="predicted"/>